<keyword evidence="2" id="KW-0812">Transmembrane</keyword>
<dbReference type="Proteomes" id="UP000626109">
    <property type="component" value="Unassembled WGS sequence"/>
</dbReference>
<name>A0A813KF09_POLGL</name>
<reference evidence="3" key="1">
    <citation type="submission" date="2021-02" db="EMBL/GenBank/DDBJ databases">
        <authorList>
            <person name="Dougan E. K."/>
            <person name="Rhodes N."/>
            <person name="Thang M."/>
            <person name="Chan C."/>
        </authorList>
    </citation>
    <scope>NUCLEOTIDE SEQUENCE</scope>
</reference>
<gene>
    <name evidence="3" type="ORF">PGLA2088_LOCUS32598</name>
</gene>
<evidence type="ECO:0000256" key="2">
    <source>
        <dbReference type="SAM" id="Phobius"/>
    </source>
</evidence>
<keyword evidence="2" id="KW-1133">Transmembrane helix</keyword>
<evidence type="ECO:0000313" key="3">
    <source>
        <dbReference type="EMBL" id="CAE8702787.1"/>
    </source>
</evidence>
<proteinExistence type="predicted"/>
<dbReference type="AlphaFoldDB" id="A0A813KF09"/>
<comment type="caution">
    <text evidence="3">The sequence shown here is derived from an EMBL/GenBank/DDBJ whole genome shotgun (WGS) entry which is preliminary data.</text>
</comment>
<evidence type="ECO:0000256" key="1">
    <source>
        <dbReference type="SAM" id="MobiDB-lite"/>
    </source>
</evidence>
<dbReference type="EMBL" id="CAJNNW010030213">
    <property type="protein sequence ID" value="CAE8702787.1"/>
    <property type="molecule type" value="Genomic_DNA"/>
</dbReference>
<feature type="region of interest" description="Disordered" evidence="1">
    <location>
        <begin position="36"/>
        <end position="55"/>
    </location>
</feature>
<sequence>DRWSQADPGLRALPVSTHHGAAADLGARVCRKPRGHAGGPECRNGGDGPGPMSDTCSQGWQSQRFLNVARVEFDFGLLLFLSLLLLVVVLVLLCCCCCCCCCYCFVVV</sequence>
<feature type="non-terminal residue" evidence="3">
    <location>
        <position position="108"/>
    </location>
</feature>
<feature type="transmembrane region" description="Helical" evidence="2">
    <location>
        <begin position="75"/>
        <end position="106"/>
    </location>
</feature>
<feature type="non-terminal residue" evidence="3">
    <location>
        <position position="1"/>
    </location>
</feature>
<evidence type="ECO:0000313" key="4">
    <source>
        <dbReference type="Proteomes" id="UP000626109"/>
    </source>
</evidence>
<organism evidence="3 4">
    <name type="scientific">Polarella glacialis</name>
    <name type="common">Dinoflagellate</name>
    <dbReference type="NCBI Taxonomy" id="89957"/>
    <lineage>
        <taxon>Eukaryota</taxon>
        <taxon>Sar</taxon>
        <taxon>Alveolata</taxon>
        <taxon>Dinophyceae</taxon>
        <taxon>Suessiales</taxon>
        <taxon>Suessiaceae</taxon>
        <taxon>Polarella</taxon>
    </lineage>
</organism>
<keyword evidence="2" id="KW-0472">Membrane</keyword>
<accession>A0A813KF09</accession>
<protein>
    <submittedName>
        <fullName evidence="3">Uncharacterized protein</fullName>
    </submittedName>
</protein>